<reference evidence="4" key="1">
    <citation type="journal article" date="2020" name="mSystems">
        <title>Genome- and Community-Level Interaction Insights into Carbon Utilization and Element Cycling Functions of Hydrothermarchaeota in Hydrothermal Sediment.</title>
        <authorList>
            <person name="Zhou Z."/>
            <person name="Liu Y."/>
            <person name="Xu W."/>
            <person name="Pan J."/>
            <person name="Luo Z.H."/>
            <person name="Li M."/>
        </authorList>
    </citation>
    <scope>NUCLEOTIDE SEQUENCE [LARGE SCALE GENOMIC DNA]</scope>
    <source>
        <strain evidence="4">SpSt-573</strain>
    </source>
</reference>
<dbReference type="InterPro" id="IPR004291">
    <property type="entry name" value="Transposase_IS66_central"/>
</dbReference>
<gene>
    <name evidence="4" type="ORF">ENT37_05775</name>
</gene>
<dbReference type="NCBIfam" id="NF033517">
    <property type="entry name" value="transpos_IS66"/>
    <property type="match status" value="1"/>
</dbReference>
<dbReference type="PANTHER" id="PTHR33678:SF1">
    <property type="entry name" value="BLL1576 PROTEIN"/>
    <property type="match status" value="1"/>
</dbReference>
<evidence type="ECO:0000259" key="2">
    <source>
        <dbReference type="Pfam" id="PF03050"/>
    </source>
</evidence>
<dbReference type="EMBL" id="DSYK01000294">
    <property type="protein sequence ID" value="HGS21359.1"/>
    <property type="molecule type" value="Genomic_DNA"/>
</dbReference>
<feature type="region of interest" description="Disordered" evidence="1">
    <location>
        <begin position="51"/>
        <end position="88"/>
    </location>
</feature>
<name>A0A7C4KIY2_9CHLR</name>
<dbReference type="AlphaFoldDB" id="A0A7C4KIY2"/>
<comment type="caution">
    <text evidence="4">The sequence shown here is derived from an EMBL/GenBank/DDBJ whole genome shotgun (WGS) entry which is preliminary data.</text>
</comment>
<feature type="domain" description="Transposase IS66 central" evidence="2">
    <location>
        <begin position="167"/>
        <end position="434"/>
    </location>
</feature>
<dbReference type="InterPro" id="IPR045618">
    <property type="entry name" value="DUF6444"/>
</dbReference>
<accession>A0A7C4KIY2</accession>
<proteinExistence type="predicted"/>
<feature type="compositionally biased region" description="Basic residues" evidence="1">
    <location>
        <begin position="65"/>
        <end position="74"/>
    </location>
</feature>
<evidence type="ECO:0000259" key="3">
    <source>
        <dbReference type="Pfam" id="PF20042"/>
    </source>
</evidence>
<protein>
    <submittedName>
        <fullName evidence="4">IS66 family transposase</fullName>
    </submittedName>
</protein>
<dbReference type="Pfam" id="PF03050">
    <property type="entry name" value="DDE_Tnp_IS66"/>
    <property type="match status" value="1"/>
</dbReference>
<sequence>MKFEHINVEEAVKKAQYLLETEINISPALKASIELLLLLISILVNRIRLNSKNSSKPPSMDPDRKKKLNPKRDRKAGGQTGHDGKTLHKVENPDEIKEIPVDRNKLPVGQYHQAGYEARQVIDIDITTVVTEWRAEILVDDQGKRFIAAFPQGVTRPVQYGIGVKVNAVYMSQYQLVPYNRIEDHFWDQMGLPISVGSIHNFNQDAFERLEPFEGWIKHQLTVSDLIHCDETGINIGGKRNWLHATCNGQFSYYYPHSKRGCEALNEIGILSFYHGIMCHDHWKSYYQYGSAHSLCNAHHLRELQRAFEQDGQKWAPKMSDLLIEIHQATESAGGRLNQMESEIYRKRYRQLLQEADIECPAPDETKKKGRRGKIARSKSRNLLERLRDFEDDTLRFMDETIVPFSNNQAENDLRMTKVQQKISGCFRSMQGAKIFCRIRSYLTTCRKQGVTSSEALRLLFEGTFPSFMLGAE</sequence>
<organism evidence="4">
    <name type="scientific">Anaerolinea thermolimosa</name>
    <dbReference type="NCBI Taxonomy" id="229919"/>
    <lineage>
        <taxon>Bacteria</taxon>
        <taxon>Bacillati</taxon>
        <taxon>Chloroflexota</taxon>
        <taxon>Anaerolineae</taxon>
        <taxon>Anaerolineales</taxon>
        <taxon>Anaerolineaceae</taxon>
        <taxon>Anaerolinea</taxon>
    </lineage>
</organism>
<dbReference type="InterPro" id="IPR052344">
    <property type="entry name" value="Transposase-related"/>
</dbReference>
<evidence type="ECO:0000256" key="1">
    <source>
        <dbReference type="SAM" id="MobiDB-lite"/>
    </source>
</evidence>
<dbReference type="Pfam" id="PF20042">
    <property type="entry name" value="DUF6444"/>
    <property type="match status" value="1"/>
</dbReference>
<evidence type="ECO:0000313" key="4">
    <source>
        <dbReference type="EMBL" id="HGS21359.1"/>
    </source>
</evidence>
<feature type="domain" description="DUF6444" evidence="3">
    <location>
        <begin position="9"/>
        <end position="85"/>
    </location>
</feature>
<dbReference type="PANTHER" id="PTHR33678">
    <property type="entry name" value="BLL1576 PROTEIN"/>
    <property type="match status" value="1"/>
</dbReference>